<feature type="region of interest" description="Disordered" evidence="1">
    <location>
        <begin position="46"/>
        <end position="159"/>
    </location>
</feature>
<proteinExistence type="predicted"/>
<dbReference type="InParanoid" id="G0MQ79"/>
<gene>
    <name evidence="2" type="ORF">CAEBREN_18414</name>
</gene>
<reference evidence="3" key="1">
    <citation type="submission" date="2011-07" db="EMBL/GenBank/DDBJ databases">
        <authorList>
            <consortium name="Caenorhabditis brenneri Sequencing and Analysis Consortium"/>
            <person name="Wilson R.K."/>
        </authorList>
    </citation>
    <scope>NUCLEOTIDE SEQUENCE [LARGE SCALE GENOMIC DNA]</scope>
    <source>
        <strain evidence="3">PB2801</strain>
    </source>
</reference>
<evidence type="ECO:0000313" key="2">
    <source>
        <dbReference type="EMBL" id="EGT40954.1"/>
    </source>
</evidence>
<name>G0MQ79_CAEBE</name>
<evidence type="ECO:0000256" key="1">
    <source>
        <dbReference type="SAM" id="MobiDB-lite"/>
    </source>
</evidence>
<accession>G0MQ79</accession>
<feature type="compositionally biased region" description="Basic and acidic residues" evidence="1">
    <location>
        <begin position="77"/>
        <end position="143"/>
    </location>
</feature>
<organism evidence="3">
    <name type="scientific">Caenorhabditis brenneri</name>
    <name type="common">Nematode worm</name>
    <dbReference type="NCBI Taxonomy" id="135651"/>
    <lineage>
        <taxon>Eukaryota</taxon>
        <taxon>Metazoa</taxon>
        <taxon>Ecdysozoa</taxon>
        <taxon>Nematoda</taxon>
        <taxon>Chromadorea</taxon>
        <taxon>Rhabditida</taxon>
        <taxon>Rhabditina</taxon>
        <taxon>Rhabditomorpha</taxon>
        <taxon>Rhabditoidea</taxon>
        <taxon>Rhabditidae</taxon>
        <taxon>Peloderinae</taxon>
        <taxon>Caenorhabditis</taxon>
    </lineage>
</organism>
<dbReference type="EMBL" id="GL379806">
    <property type="protein sequence ID" value="EGT40954.1"/>
    <property type="molecule type" value="Genomic_DNA"/>
</dbReference>
<dbReference type="Proteomes" id="UP000008068">
    <property type="component" value="Unassembled WGS sequence"/>
</dbReference>
<evidence type="ECO:0000313" key="3">
    <source>
        <dbReference type="Proteomes" id="UP000008068"/>
    </source>
</evidence>
<keyword evidence="3" id="KW-1185">Reference proteome</keyword>
<dbReference type="HOGENOM" id="CLU_094706_0_0_1"/>
<dbReference type="AlphaFoldDB" id="G0MQ79"/>
<protein>
    <submittedName>
        <fullName evidence="2">Uncharacterized protein</fullName>
    </submittedName>
</protein>
<sequence>MVSLYPHYSRSSKVSCRLVDLGYWIPSMDLTEAVFTFSDEYTVEEDDEVGGVTGEQTESLEERMKKLKAQQQGNFKKYYERKASQEKEKKSKNSKSKDKKSEVEVKKDDEVKKGMDPPKTQDPEKPEKASTGEVGGEKVKEQNPPESENPPLKEPVRSHYCYTEMHLVSGKEIKKKN</sequence>